<proteinExistence type="inferred from homology"/>
<dbReference type="RefSeq" id="WP_252740839.1">
    <property type="nucleotide sequence ID" value="NZ_JAMXIB010000004.1"/>
</dbReference>
<reference evidence="5 6" key="1">
    <citation type="submission" date="2022-06" db="EMBL/GenBank/DDBJ databases">
        <authorList>
            <person name="Xuan X."/>
        </authorList>
    </citation>
    <scope>NUCLEOTIDE SEQUENCE [LARGE SCALE GENOMIC DNA]</scope>
    <source>
        <strain evidence="5 6">2V75</strain>
    </source>
</reference>
<keyword evidence="5" id="KW-0436">Ligase</keyword>
<comment type="catalytic activity">
    <reaction evidence="4">
        <text>(6S)-5-formyl-5,6,7,8-tetrahydrofolate + ATP = (6R)-5,10-methenyltetrahydrofolate + ADP + phosphate</text>
        <dbReference type="Rhea" id="RHEA:10488"/>
        <dbReference type="ChEBI" id="CHEBI:30616"/>
        <dbReference type="ChEBI" id="CHEBI:43474"/>
        <dbReference type="ChEBI" id="CHEBI:57455"/>
        <dbReference type="ChEBI" id="CHEBI:57457"/>
        <dbReference type="ChEBI" id="CHEBI:456216"/>
        <dbReference type="EC" id="6.3.3.2"/>
    </reaction>
</comment>
<dbReference type="Gene3D" id="3.40.50.10420">
    <property type="entry name" value="NagB/RpiA/CoA transferase-like"/>
    <property type="match status" value="1"/>
</dbReference>
<evidence type="ECO:0000313" key="6">
    <source>
        <dbReference type="Proteomes" id="UP001206312"/>
    </source>
</evidence>
<dbReference type="InterPro" id="IPR037171">
    <property type="entry name" value="NagB/RpiA_transferase-like"/>
</dbReference>
<evidence type="ECO:0000313" key="5">
    <source>
        <dbReference type="EMBL" id="MCO5724461.1"/>
    </source>
</evidence>
<sequence length="186" mass="20851">MLKKALRLTHSRLRNSLTPDQREEKSLAIANRCLELPIWGARVYHLFMSIPEKNEVDTSFLLTALQGMDKDVVVPRVAPGGVLRHYLLTDNTLLKPNDWGIPEPQGGIEVTPEQIDVVFVPLLAFDRQGFRVGYGGGYYDRFLASCREGVRTVGLSFFEPVEKIADLHEGDARLDFCITPGAAYSF</sequence>
<comment type="similarity">
    <text evidence="1 4">Belongs to the 5-formyltetrahydrofolate cyclo-ligase family.</text>
</comment>
<dbReference type="PANTHER" id="PTHR23407:SF1">
    <property type="entry name" value="5-FORMYLTETRAHYDROFOLATE CYCLO-LIGASE"/>
    <property type="match status" value="1"/>
</dbReference>
<accession>A0ABT1AWT0</accession>
<evidence type="ECO:0000256" key="3">
    <source>
        <dbReference type="ARBA" id="ARBA00022840"/>
    </source>
</evidence>
<comment type="cofactor">
    <cofactor evidence="4">
        <name>Mg(2+)</name>
        <dbReference type="ChEBI" id="CHEBI:18420"/>
    </cofactor>
</comment>
<keyword evidence="2 4" id="KW-0547">Nucleotide-binding</keyword>
<dbReference type="EMBL" id="JAMXIB010000004">
    <property type="protein sequence ID" value="MCO5724461.1"/>
    <property type="molecule type" value="Genomic_DNA"/>
</dbReference>
<comment type="caution">
    <text evidence="5">The sequence shown here is derived from an EMBL/GenBank/DDBJ whole genome shotgun (WGS) entry which is preliminary data.</text>
</comment>
<organism evidence="5 6">
    <name type="scientific">Robiginitalea marina</name>
    <dbReference type="NCBI Taxonomy" id="2954105"/>
    <lineage>
        <taxon>Bacteria</taxon>
        <taxon>Pseudomonadati</taxon>
        <taxon>Bacteroidota</taxon>
        <taxon>Flavobacteriia</taxon>
        <taxon>Flavobacteriales</taxon>
        <taxon>Flavobacteriaceae</taxon>
        <taxon>Robiginitalea</taxon>
    </lineage>
</organism>
<evidence type="ECO:0000256" key="4">
    <source>
        <dbReference type="RuleBase" id="RU361279"/>
    </source>
</evidence>
<dbReference type="EC" id="6.3.3.2" evidence="4"/>
<dbReference type="PIRSF" id="PIRSF006806">
    <property type="entry name" value="FTHF_cligase"/>
    <property type="match status" value="1"/>
</dbReference>
<dbReference type="InterPro" id="IPR024185">
    <property type="entry name" value="FTHF_cligase-like_sf"/>
</dbReference>
<dbReference type="Proteomes" id="UP001206312">
    <property type="component" value="Unassembled WGS sequence"/>
</dbReference>
<dbReference type="GO" id="GO:0030272">
    <property type="term" value="F:5-formyltetrahydrofolate cyclo-ligase activity"/>
    <property type="evidence" value="ECO:0007669"/>
    <property type="project" value="UniProtKB-EC"/>
</dbReference>
<dbReference type="NCBIfam" id="TIGR02727">
    <property type="entry name" value="MTHFS_bact"/>
    <property type="match status" value="1"/>
</dbReference>
<keyword evidence="4" id="KW-0460">Magnesium</keyword>
<keyword evidence="6" id="KW-1185">Reference proteome</keyword>
<name>A0ABT1AWT0_9FLAO</name>
<protein>
    <recommendedName>
        <fullName evidence="4">5-formyltetrahydrofolate cyclo-ligase</fullName>
        <ecNumber evidence="4">6.3.3.2</ecNumber>
    </recommendedName>
</protein>
<keyword evidence="3 4" id="KW-0067">ATP-binding</keyword>
<evidence type="ECO:0000256" key="2">
    <source>
        <dbReference type="ARBA" id="ARBA00022741"/>
    </source>
</evidence>
<dbReference type="PANTHER" id="PTHR23407">
    <property type="entry name" value="ATPASE INHIBITOR/5-FORMYLTETRAHYDROFOLATE CYCLO-LIGASE"/>
    <property type="match status" value="1"/>
</dbReference>
<dbReference type="Pfam" id="PF01812">
    <property type="entry name" value="5-FTHF_cyc-lig"/>
    <property type="match status" value="1"/>
</dbReference>
<evidence type="ECO:0000256" key="1">
    <source>
        <dbReference type="ARBA" id="ARBA00010638"/>
    </source>
</evidence>
<keyword evidence="4" id="KW-0479">Metal-binding</keyword>
<gene>
    <name evidence="5" type="ORF">NG653_06315</name>
</gene>
<dbReference type="SUPFAM" id="SSF100950">
    <property type="entry name" value="NagB/RpiA/CoA transferase-like"/>
    <property type="match status" value="1"/>
</dbReference>
<dbReference type="InterPro" id="IPR002698">
    <property type="entry name" value="FTHF_cligase"/>
</dbReference>